<protein>
    <submittedName>
        <fullName evidence="2">Uncharacterized protein</fullName>
    </submittedName>
</protein>
<sequence length="70" mass="7648">MKTCGGTLVRGDEDKDESSPAAALSELLNRLPLTLLPSPSDLMKARIQSSSSVRLATIRLYFKNRAGSRR</sequence>
<dbReference type="EMBL" id="JBCEZU010000134">
    <property type="protein sequence ID" value="KAK9525911.1"/>
    <property type="molecule type" value="Genomic_DNA"/>
</dbReference>
<evidence type="ECO:0000313" key="3">
    <source>
        <dbReference type="Proteomes" id="UP001488805"/>
    </source>
</evidence>
<evidence type="ECO:0000313" key="2">
    <source>
        <dbReference type="EMBL" id="KAK9525911.1"/>
    </source>
</evidence>
<feature type="region of interest" description="Disordered" evidence="1">
    <location>
        <begin position="1"/>
        <end position="21"/>
    </location>
</feature>
<accession>A0AAW1EU22</accession>
<gene>
    <name evidence="2" type="ORF">VZT92_016582</name>
</gene>
<reference evidence="2 3" key="1">
    <citation type="journal article" date="2024" name="Genome Biol. Evol.">
        <title>Chromosome-level genome assembly of the viviparous eelpout Zoarces viviparus.</title>
        <authorList>
            <person name="Fuhrmann N."/>
            <person name="Brasseur M.V."/>
            <person name="Bakowski C.E."/>
            <person name="Podsiadlowski L."/>
            <person name="Prost S."/>
            <person name="Krehenwinkel H."/>
            <person name="Mayer C."/>
        </authorList>
    </citation>
    <scope>NUCLEOTIDE SEQUENCE [LARGE SCALE GENOMIC DNA]</scope>
    <source>
        <strain evidence="2">NO-MEL_2022_Ind0_liver</strain>
    </source>
</reference>
<proteinExistence type="predicted"/>
<organism evidence="2 3">
    <name type="scientific">Zoarces viviparus</name>
    <name type="common">Viviparous eelpout</name>
    <name type="synonym">Blennius viviparus</name>
    <dbReference type="NCBI Taxonomy" id="48416"/>
    <lineage>
        <taxon>Eukaryota</taxon>
        <taxon>Metazoa</taxon>
        <taxon>Chordata</taxon>
        <taxon>Craniata</taxon>
        <taxon>Vertebrata</taxon>
        <taxon>Euteleostomi</taxon>
        <taxon>Actinopterygii</taxon>
        <taxon>Neopterygii</taxon>
        <taxon>Teleostei</taxon>
        <taxon>Neoteleostei</taxon>
        <taxon>Acanthomorphata</taxon>
        <taxon>Eupercaria</taxon>
        <taxon>Perciformes</taxon>
        <taxon>Cottioidei</taxon>
        <taxon>Zoarcales</taxon>
        <taxon>Zoarcidae</taxon>
        <taxon>Zoarcinae</taxon>
        <taxon>Zoarces</taxon>
    </lineage>
</organism>
<keyword evidence="3" id="KW-1185">Reference proteome</keyword>
<evidence type="ECO:0000256" key="1">
    <source>
        <dbReference type="SAM" id="MobiDB-lite"/>
    </source>
</evidence>
<name>A0AAW1EU22_ZOAVI</name>
<dbReference type="Proteomes" id="UP001488805">
    <property type="component" value="Unassembled WGS sequence"/>
</dbReference>
<comment type="caution">
    <text evidence="2">The sequence shown here is derived from an EMBL/GenBank/DDBJ whole genome shotgun (WGS) entry which is preliminary data.</text>
</comment>
<dbReference type="AlphaFoldDB" id="A0AAW1EU22"/>